<evidence type="ECO:0000313" key="1">
    <source>
        <dbReference type="EMBL" id="CAG8448720.1"/>
    </source>
</evidence>
<reference evidence="1" key="1">
    <citation type="submission" date="2021-06" db="EMBL/GenBank/DDBJ databases">
        <authorList>
            <person name="Kallberg Y."/>
            <person name="Tangrot J."/>
            <person name="Rosling A."/>
        </authorList>
    </citation>
    <scope>NUCLEOTIDE SEQUENCE</scope>
    <source>
        <strain evidence="1">UK204</strain>
    </source>
</reference>
<dbReference type="Proteomes" id="UP000789570">
    <property type="component" value="Unassembled WGS sequence"/>
</dbReference>
<accession>A0A9N8YUF1</accession>
<gene>
    <name evidence="1" type="ORF">FCALED_LOCUS1087</name>
</gene>
<dbReference type="OrthoDB" id="2440371at2759"/>
<name>A0A9N8YUF1_9GLOM</name>
<sequence length="192" mass="22480">MYWEEVIDDAKNRMKRKRTVINEKENFQSRINKKLKTNSIPSEGISLPAVSKSSTVSTEQRFSDEVSNWVEFDKEVLEWRLEVDKKYQESTFSRCRMVTCEKDICTASDVNIHETLTPLDHSILFLDGHALENIVGQPDFIIVNDNMILLVEKESHEGLFVCSNETWFFKGEVEKIEEEYYRWLKSKDDANG</sequence>
<dbReference type="AlphaFoldDB" id="A0A9N8YUF1"/>
<organism evidence="1 2">
    <name type="scientific">Funneliformis caledonium</name>
    <dbReference type="NCBI Taxonomy" id="1117310"/>
    <lineage>
        <taxon>Eukaryota</taxon>
        <taxon>Fungi</taxon>
        <taxon>Fungi incertae sedis</taxon>
        <taxon>Mucoromycota</taxon>
        <taxon>Glomeromycotina</taxon>
        <taxon>Glomeromycetes</taxon>
        <taxon>Glomerales</taxon>
        <taxon>Glomeraceae</taxon>
        <taxon>Funneliformis</taxon>
    </lineage>
</organism>
<comment type="caution">
    <text evidence="1">The sequence shown here is derived from an EMBL/GenBank/DDBJ whole genome shotgun (WGS) entry which is preliminary data.</text>
</comment>
<evidence type="ECO:0000313" key="2">
    <source>
        <dbReference type="Proteomes" id="UP000789570"/>
    </source>
</evidence>
<keyword evidence="2" id="KW-1185">Reference proteome</keyword>
<protein>
    <submittedName>
        <fullName evidence="1">11724_t:CDS:1</fullName>
    </submittedName>
</protein>
<proteinExistence type="predicted"/>
<dbReference type="EMBL" id="CAJVPQ010000127">
    <property type="protein sequence ID" value="CAG8448720.1"/>
    <property type="molecule type" value="Genomic_DNA"/>
</dbReference>